<dbReference type="EMBL" id="BAFK01000002">
    <property type="protein sequence ID" value="GAB57479.1"/>
    <property type="molecule type" value="Genomic_DNA"/>
</dbReference>
<dbReference type="GO" id="GO:0003676">
    <property type="term" value="F:nucleic acid binding"/>
    <property type="evidence" value="ECO:0007669"/>
    <property type="project" value="InterPro"/>
</dbReference>
<protein>
    <submittedName>
        <fullName evidence="8">Endonuclease</fullName>
    </submittedName>
</protein>
<dbReference type="GO" id="GO:0016788">
    <property type="term" value="F:hydrolase activity, acting on ester bonds"/>
    <property type="evidence" value="ECO:0007669"/>
    <property type="project" value="InterPro"/>
</dbReference>
<organism evidence="8 9">
    <name type="scientific">Rheinheimera nanhaiensis E407-8</name>
    <dbReference type="NCBI Taxonomy" id="562729"/>
    <lineage>
        <taxon>Bacteria</taxon>
        <taxon>Pseudomonadati</taxon>
        <taxon>Pseudomonadota</taxon>
        <taxon>Gammaproteobacteria</taxon>
        <taxon>Chromatiales</taxon>
        <taxon>Chromatiaceae</taxon>
        <taxon>Rheinheimera</taxon>
    </lineage>
</organism>
<evidence type="ECO:0000313" key="8">
    <source>
        <dbReference type="EMBL" id="GAB57479.1"/>
    </source>
</evidence>
<evidence type="ECO:0000256" key="1">
    <source>
        <dbReference type="ARBA" id="ARBA00022722"/>
    </source>
</evidence>
<dbReference type="AlphaFoldDB" id="I1DTV1"/>
<evidence type="ECO:0000256" key="3">
    <source>
        <dbReference type="ARBA" id="ARBA00022759"/>
    </source>
</evidence>
<keyword evidence="3 8" id="KW-0255">Endonuclease</keyword>
<dbReference type="GO" id="GO:0046872">
    <property type="term" value="F:metal ion binding"/>
    <property type="evidence" value="ECO:0007669"/>
    <property type="project" value="UniProtKB-KW"/>
</dbReference>
<keyword evidence="9" id="KW-1185">Reference proteome</keyword>
<dbReference type="InterPro" id="IPR003154">
    <property type="entry name" value="S1/P1nuclease"/>
</dbReference>
<dbReference type="PANTHER" id="PTHR33146:SF26">
    <property type="entry name" value="ENDONUCLEASE 4"/>
    <property type="match status" value="1"/>
</dbReference>
<feature type="chain" id="PRO_5003639472" evidence="7">
    <location>
        <begin position="20"/>
        <end position="267"/>
    </location>
</feature>
<dbReference type="PANTHER" id="PTHR33146">
    <property type="entry name" value="ENDONUCLEASE 4"/>
    <property type="match status" value="1"/>
</dbReference>
<evidence type="ECO:0000256" key="6">
    <source>
        <dbReference type="ARBA" id="ARBA00023180"/>
    </source>
</evidence>
<comment type="caution">
    <text evidence="8">The sequence shown here is derived from an EMBL/GenBank/DDBJ whole genome shotgun (WGS) entry which is preliminary data.</text>
</comment>
<evidence type="ECO:0000256" key="5">
    <source>
        <dbReference type="ARBA" id="ARBA00023157"/>
    </source>
</evidence>
<dbReference type="Pfam" id="PF02265">
    <property type="entry name" value="S1-P1_nuclease"/>
    <property type="match status" value="1"/>
</dbReference>
<dbReference type="RefSeq" id="WP_008218317.1">
    <property type="nucleotide sequence ID" value="NZ_BAFK01000002.1"/>
</dbReference>
<keyword evidence="6" id="KW-0325">Glycoprotein</keyword>
<keyword evidence="4" id="KW-0378">Hydrolase</keyword>
<keyword evidence="2" id="KW-0479">Metal-binding</keyword>
<dbReference type="CDD" id="cd11010">
    <property type="entry name" value="S1-P1_nuclease"/>
    <property type="match status" value="1"/>
</dbReference>
<keyword evidence="1" id="KW-0540">Nuclease</keyword>
<dbReference type="STRING" id="562729.RNAN_0447"/>
<sequence>MHKFILVTLLLLSPAQALAFGATGHQLVCDMAYQLVSASSRQQLDTLTNKAGYTYFASACVWPDEVRSQPGFHWSAPLHFVNFARDKHEVTPADCPAQGCILSAIDTMQQRLKQDHNDWQALLFLAHFIADLHQPLHVSFADDLGGNRTAVYFFGQPNNLHGVWDFAMLQQLGYEDDAARAGALLNLLNSEQGQPLKAQWQQTDILAWANESAKITQAIYRDYKPGMLIEADYVAQYQPVLEQRLMQAAVRLAMLLERLLADKAAAG</sequence>
<name>I1DTV1_9GAMM</name>
<keyword evidence="7" id="KW-0732">Signal</keyword>
<feature type="signal peptide" evidence="7">
    <location>
        <begin position="1"/>
        <end position="19"/>
    </location>
</feature>
<evidence type="ECO:0000256" key="4">
    <source>
        <dbReference type="ARBA" id="ARBA00022801"/>
    </source>
</evidence>
<reference evidence="8 9" key="1">
    <citation type="journal article" date="2012" name="J. Bacteriol.">
        <title>Genome Sequence of the Protease-Producing Bacterium Rheinheimera nanhaiensis E407-8T, Isolated from Deep-Sea Sediment of the South China Sea.</title>
        <authorList>
            <person name="Zhang X.-Y."/>
            <person name="Zhang Y.-J."/>
            <person name="Qin Q.-L."/>
            <person name="Xie B.-B."/>
            <person name="Chen X.-L."/>
            <person name="Zhou B.-C."/>
            <person name="Zhang Y.-Z."/>
        </authorList>
    </citation>
    <scope>NUCLEOTIDE SEQUENCE [LARGE SCALE GENOMIC DNA]</scope>
    <source>
        <strain evidence="8 9">E407-8</strain>
    </source>
</reference>
<evidence type="ECO:0000256" key="2">
    <source>
        <dbReference type="ARBA" id="ARBA00022723"/>
    </source>
</evidence>
<dbReference type="GO" id="GO:0004519">
    <property type="term" value="F:endonuclease activity"/>
    <property type="evidence" value="ECO:0007669"/>
    <property type="project" value="UniProtKB-KW"/>
</dbReference>
<accession>I1DTV1</accession>
<keyword evidence="5" id="KW-1015">Disulfide bond</keyword>
<dbReference type="OrthoDB" id="267579at2"/>
<dbReference type="InterPro" id="IPR008947">
    <property type="entry name" value="PLipase_C/P1_nuclease_dom_sf"/>
</dbReference>
<dbReference type="GO" id="GO:0006308">
    <property type="term" value="P:DNA catabolic process"/>
    <property type="evidence" value="ECO:0007669"/>
    <property type="project" value="InterPro"/>
</dbReference>
<dbReference type="SUPFAM" id="SSF48537">
    <property type="entry name" value="Phospholipase C/P1 nuclease"/>
    <property type="match status" value="1"/>
</dbReference>
<gene>
    <name evidence="8" type="ORF">RNAN_0447</name>
</gene>
<proteinExistence type="predicted"/>
<dbReference type="Gene3D" id="1.10.575.10">
    <property type="entry name" value="P1 Nuclease"/>
    <property type="match status" value="1"/>
</dbReference>
<evidence type="ECO:0000313" key="9">
    <source>
        <dbReference type="Proteomes" id="UP000004374"/>
    </source>
</evidence>
<dbReference type="Proteomes" id="UP000004374">
    <property type="component" value="Unassembled WGS sequence"/>
</dbReference>
<evidence type="ECO:0000256" key="7">
    <source>
        <dbReference type="SAM" id="SignalP"/>
    </source>
</evidence>